<protein>
    <submittedName>
        <fullName evidence="1">Uncharacterized protein</fullName>
    </submittedName>
</protein>
<dbReference type="EMBL" id="GBXM01045117">
    <property type="protein sequence ID" value="JAH63460.1"/>
    <property type="molecule type" value="Transcribed_RNA"/>
</dbReference>
<name>A0A0E9UE21_ANGAN</name>
<organism evidence="1">
    <name type="scientific">Anguilla anguilla</name>
    <name type="common">European freshwater eel</name>
    <name type="synonym">Muraena anguilla</name>
    <dbReference type="NCBI Taxonomy" id="7936"/>
    <lineage>
        <taxon>Eukaryota</taxon>
        <taxon>Metazoa</taxon>
        <taxon>Chordata</taxon>
        <taxon>Craniata</taxon>
        <taxon>Vertebrata</taxon>
        <taxon>Euteleostomi</taxon>
        <taxon>Actinopterygii</taxon>
        <taxon>Neopterygii</taxon>
        <taxon>Teleostei</taxon>
        <taxon>Anguilliformes</taxon>
        <taxon>Anguillidae</taxon>
        <taxon>Anguilla</taxon>
    </lineage>
</organism>
<dbReference type="AlphaFoldDB" id="A0A0E9UE21"/>
<reference evidence="1" key="1">
    <citation type="submission" date="2014-11" db="EMBL/GenBank/DDBJ databases">
        <authorList>
            <person name="Amaro Gonzalez C."/>
        </authorList>
    </citation>
    <scope>NUCLEOTIDE SEQUENCE</scope>
</reference>
<evidence type="ECO:0000313" key="1">
    <source>
        <dbReference type="EMBL" id="JAH63460.1"/>
    </source>
</evidence>
<proteinExistence type="predicted"/>
<sequence length="33" mass="3970">MNQGCQVRNLFLHSILRNRHMGLKNMTIFQRLV</sequence>
<accession>A0A0E9UE21</accession>
<reference evidence="1" key="2">
    <citation type="journal article" date="2015" name="Fish Shellfish Immunol.">
        <title>Early steps in the European eel (Anguilla anguilla)-Vibrio vulnificus interaction in the gills: Role of the RtxA13 toxin.</title>
        <authorList>
            <person name="Callol A."/>
            <person name="Pajuelo D."/>
            <person name="Ebbesson L."/>
            <person name="Teles M."/>
            <person name="MacKenzie S."/>
            <person name="Amaro C."/>
        </authorList>
    </citation>
    <scope>NUCLEOTIDE SEQUENCE</scope>
</reference>